<dbReference type="STRING" id="82805.SAMN04487998_0108"/>
<evidence type="ECO:0000256" key="1">
    <source>
        <dbReference type="SAM" id="Phobius"/>
    </source>
</evidence>
<name>A0A1H9YVE8_9BACT</name>
<dbReference type="Proteomes" id="UP000198697">
    <property type="component" value="Unassembled WGS sequence"/>
</dbReference>
<dbReference type="EMBL" id="FOHS01000001">
    <property type="protein sequence ID" value="SES73157.1"/>
    <property type="molecule type" value="Genomic_DNA"/>
</dbReference>
<reference evidence="3" key="1">
    <citation type="submission" date="2016-10" db="EMBL/GenBank/DDBJ databases">
        <authorList>
            <person name="Varghese N."/>
            <person name="Submissions S."/>
        </authorList>
    </citation>
    <scope>NUCLEOTIDE SEQUENCE [LARGE SCALE GENOMIC DNA]</scope>
    <source>
        <strain evidence="3">DSM 15310</strain>
    </source>
</reference>
<dbReference type="InterPro" id="IPR011990">
    <property type="entry name" value="TPR-like_helical_dom_sf"/>
</dbReference>
<accession>A0A1H9YVE8</accession>
<dbReference type="Gene3D" id="1.25.40.10">
    <property type="entry name" value="Tetratricopeptide repeat domain"/>
    <property type="match status" value="1"/>
</dbReference>
<keyword evidence="3" id="KW-1185">Reference proteome</keyword>
<sequence length="266" mass="30370">MPLPAPDLRPYLEELERFADGQLSAAEQEAFETRLETDPALYQAYQQYEQLTADLRWVAGHETLYQRLLALDLRLDQRQLALSRVRRRQHQQQRRWGVGVAAVLLALLGLWLLWRPTAPSAADTWSRYYQPEAGLSDSVVGEGQRPLLAEAMRLYREGQYPPALQALQRIPSNAIGQDTLTYYNGIFLLSQDDPEQIQAAQPFLRRVATQAGSPLAGRARYHLGMAYWRNQQTTAARNTLRAVSNDPRNPYQEAARRVLRSDALKE</sequence>
<dbReference type="AlphaFoldDB" id="A0A1H9YVE8"/>
<keyword evidence="1" id="KW-1133">Transmembrane helix</keyword>
<organism evidence="2 3">
    <name type="scientific">Hymenobacter actinosclerus</name>
    <dbReference type="NCBI Taxonomy" id="82805"/>
    <lineage>
        <taxon>Bacteria</taxon>
        <taxon>Pseudomonadati</taxon>
        <taxon>Bacteroidota</taxon>
        <taxon>Cytophagia</taxon>
        <taxon>Cytophagales</taxon>
        <taxon>Hymenobacteraceae</taxon>
        <taxon>Hymenobacter</taxon>
    </lineage>
</organism>
<evidence type="ECO:0000313" key="3">
    <source>
        <dbReference type="Proteomes" id="UP000198697"/>
    </source>
</evidence>
<keyword evidence="1" id="KW-0472">Membrane</keyword>
<dbReference type="SUPFAM" id="SSF48452">
    <property type="entry name" value="TPR-like"/>
    <property type="match status" value="1"/>
</dbReference>
<evidence type="ECO:0008006" key="4">
    <source>
        <dbReference type="Google" id="ProtNLM"/>
    </source>
</evidence>
<evidence type="ECO:0000313" key="2">
    <source>
        <dbReference type="EMBL" id="SES73157.1"/>
    </source>
</evidence>
<gene>
    <name evidence="2" type="ORF">SAMN04487998_0108</name>
</gene>
<dbReference type="OrthoDB" id="880653at2"/>
<proteinExistence type="predicted"/>
<keyword evidence="1" id="KW-0812">Transmembrane</keyword>
<protein>
    <recommendedName>
        <fullName evidence="4">Tetratricopeptide repeat-containing protein</fullName>
    </recommendedName>
</protein>
<dbReference type="RefSeq" id="WP_143069646.1">
    <property type="nucleotide sequence ID" value="NZ_FOHS01000001.1"/>
</dbReference>
<feature type="transmembrane region" description="Helical" evidence="1">
    <location>
        <begin position="96"/>
        <end position="114"/>
    </location>
</feature>